<dbReference type="EMBL" id="GANP01015053">
    <property type="protein sequence ID" value="JAB69415.1"/>
    <property type="molecule type" value="mRNA"/>
</dbReference>
<dbReference type="Gene3D" id="2.40.128.20">
    <property type="match status" value="1"/>
</dbReference>
<dbReference type="GO" id="GO:0030682">
    <property type="term" value="P:symbiont-mediated perturbation of host defenses"/>
    <property type="evidence" value="ECO:0007669"/>
    <property type="project" value="InterPro"/>
</dbReference>
<dbReference type="InterPro" id="IPR002970">
    <property type="entry name" value="Tick_his-bd"/>
</dbReference>
<keyword evidence="1" id="KW-0732">Signal</keyword>
<name>V5GGU2_IXORI</name>
<organism evidence="2">
    <name type="scientific">Ixodes ricinus</name>
    <name type="common">Common tick</name>
    <name type="synonym">Acarus ricinus</name>
    <dbReference type="NCBI Taxonomy" id="34613"/>
    <lineage>
        <taxon>Eukaryota</taxon>
        <taxon>Metazoa</taxon>
        <taxon>Ecdysozoa</taxon>
        <taxon>Arthropoda</taxon>
        <taxon>Chelicerata</taxon>
        <taxon>Arachnida</taxon>
        <taxon>Acari</taxon>
        <taxon>Parasitiformes</taxon>
        <taxon>Ixodida</taxon>
        <taxon>Ixodoidea</taxon>
        <taxon>Ixodidae</taxon>
        <taxon>Ixodinae</taxon>
        <taxon>Ixodes</taxon>
    </lineage>
</organism>
<dbReference type="GO" id="GO:0043176">
    <property type="term" value="F:amine binding"/>
    <property type="evidence" value="ECO:0007669"/>
    <property type="project" value="InterPro"/>
</dbReference>
<sequence length="192" mass="21607">MYLFSLLAIFCLLMGSYSQGTPPEEDPANFEDQDVTKMVGMTGLHWVKTRTHQVVSSRGVPECEYARIFEIAGGEEDKKYTLELGAKFKGTWIGRPQPLTLKTSGSHSKPNVMLFQRNTVDGPQEHKLLYSDYQDCSIVRITKKEEGLFCDLLLRESAASSEPPSTCKEKFDQYCKGDKIDVYTSNCGTPQK</sequence>
<evidence type="ECO:0000256" key="1">
    <source>
        <dbReference type="SAM" id="SignalP"/>
    </source>
</evidence>
<dbReference type="InterPro" id="IPR012674">
    <property type="entry name" value="Calycin"/>
</dbReference>
<evidence type="ECO:0000313" key="2">
    <source>
        <dbReference type="EMBL" id="JAB69415.1"/>
    </source>
</evidence>
<dbReference type="Pfam" id="PF02098">
    <property type="entry name" value="His_binding"/>
    <property type="match status" value="1"/>
</dbReference>
<feature type="chain" id="PRO_5004733839" evidence="1">
    <location>
        <begin position="19"/>
        <end position="192"/>
    </location>
</feature>
<accession>V5GGU2</accession>
<reference evidence="2" key="1">
    <citation type="journal article" date="2015" name="Sci. Rep.">
        <title>Tissue- and time-dependent transcription in Ixodes ricinus salivary glands and midguts when blood feeding on the vertebrate host.</title>
        <authorList>
            <person name="Kotsyfakis M."/>
            <person name="Schwarz A."/>
            <person name="Erhart J."/>
            <person name="Ribeiro J.M."/>
        </authorList>
    </citation>
    <scope>NUCLEOTIDE SEQUENCE</scope>
    <source>
        <tissue evidence="2">Salivary gland and midgut</tissue>
    </source>
</reference>
<protein>
    <submittedName>
        <fullName evidence="2">Putative lipocalin-2 1</fullName>
    </submittedName>
</protein>
<dbReference type="AlphaFoldDB" id="V5GGU2"/>
<dbReference type="SUPFAM" id="SSF50814">
    <property type="entry name" value="Lipocalins"/>
    <property type="match status" value="1"/>
</dbReference>
<feature type="signal peptide" evidence="1">
    <location>
        <begin position="1"/>
        <end position="18"/>
    </location>
</feature>
<proteinExistence type="evidence at transcript level"/>